<dbReference type="PROSITE" id="PS50088">
    <property type="entry name" value="ANK_REPEAT"/>
    <property type="match status" value="1"/>
</dbReference>
<dbReference type="Proteomes" id="UP000235786">
    <property type="component" value="Unassembled WGS sequence"/>
</dbReference>
<evidence type="ECO:0000256" key="2">
    <source>
        <dbReference type="PROSITE-ProRule" id="PRU00023"/>
    </source>
</evidence>
<dbReference type="InterPro" id="IPR007111">
    <property type="entry name" value="NACHT_NTPase"/>
</dbReference>
<dbReference type="PANTHER" id="PTHR10039">
    <property type="entry name" value="AMELOGENIN"/>
    <property type="match status" value="1"/>
</dbReference>
<name>A0A2J6S8C0_HYAVF</name>
<dbReference type="Pfam" id="PF24883">
    <property type="entry name" value="NPHP3_N"/>
    <property type="match status" value="1"/>
</dbReference>
<dbReference type="OrthoDB" id="7464126at2759"/>
<dbReference type="InterPro" id="IPR056884">
    <property type="entry name" value="NPHP3-like_N"/>
</dbReference>
<dbReference type="SUPFAM" id="SSF48403">
    <property type="entry name" value="Ankyrin repeat"/>
    <property type="match status" value="1"/>
</dbReference>
<dbReference type="AlphaFoldDB" id="A0A2J6S8C0"/>
<proteinExistence type="predicted"/>
<feature type="region of interest" description="Disordered" evidence="3">
    <location>
        <begin position="16"/>
        <end position="57"/>
    </location>
</feature>
<feature type="domain" description="NACHT" evidence="4">
    <location>
        <begin position="398"/>
        <end position="548"/>
    </location>
</feature>
<organism evidence="5 6">
    <name type="scientific">Hyaloscypha variabilis (strain UAMH 11265 / GT02V1 / F)</name>
    <name type="common">Meliniomyces variabilis</name>
    <dbReference type="NCBI Taxonomy" id="1149755"/>
    <lineage>
        <taxon>Eukaryota</taxon>
        <taxon>Fungi</taxon>
        <taxon>Dikarya</taxon>
        <taxon>Ascomycota</taxon>
        <taxon>Pezizomycotina</taxon>
        <taxon>Leotiomycetes</taxon>
        <taxon>Helotiales</taxon>
        <taxon>Hyaloscyphaceae</taxon>
        <taxon>Hyaloscypha</taxon>
        <taxon>Hyaloscypha variabilis</taxon>
    </lineage>
</organism>
<evidence type="ECO:0000256" key="3">
    <source>
        <dbReference type="SAM" id="MobiDB-lite"/>
    </source>
</evidence>
<dbReference type="EMBL" id="KZ613938">
    <property type="protein sequence ID" value="PMD47001.1"/>
    <property type="molecule type" value="Genomic_DNA"/>
</dbReference>
<dbReference type="InterPro" id="IPR027417">
    <property type="entry name" value="P-loop_NTPase"/>
</dbReference>
<keyword evidence="6" id="KW-1185">Reference proteome</keyword>
<keyword evidence="1" id="KW-0677">Repeat</keyword>
<dbReference type="Gene3D" id="3.40.50.300">
    <property type="entry name" value="P-loop containing nucleotide triphosphate hydrolases"/>
    <property type="match status" value="1"/>
</dbReference>
<feature type="repeat" description="ANK" evidence="2">
    <location>
        <begin position="915"/>
        <end position="947"/>
    </location>
</feature>
<dbReference type="Gene3D" id="1.25.40.20">
    <property type="entry name" value="Ankyrin repeat-containing domain"/>
    <property type="match status" value="1"/>
</dbReference>
<evidence type="ECO:0000313" key="6">
    <source>
        <dbReference type="Proteomes" id="UP000235786"/>
    </source>
</evidence>
<dbReference type="Pfam" id="PF17100">
    <property type="entry name" value="NACHT_N"/>
    <property type="match status" value="1"/>
</dbReference>
<dbReference type="STRING" id="1149755.A0A2J6S8C0"/>
<evidence type="ECO:0000259" key="4">
    <source>
        <dbReference type="PROSITE" id="PS50837"/>
    </source>
</evidence>
<dbReference type="PROSITE" id="PS50297">
    <property type="entry name" value="ANK_REP_REGION"/>
    <property type="match status" value="1"/>
</dbReference>
<dbReference type="PANTHER" id="PTHR10039:SF14">
    <property type="entry name" value="NACHT DOMAIN-CONTAINING PROTEIN"/>
    <property type="match status" value="1"/>
</dbReference>
<feature type="region of interest" description="Disordered" evidence="3">
    <location>
        <begin position="96"/>
        <end position="129"/>
    </location>
</feature>
<dbReference type="InterPro" id="IPR036770">
    <property type="entry name" value="Ankyrin_rpt-contain_sf"/>
</dbReference>
<protein>
    <recommendedName>
        <fullName evidence="4">NACHT domain-containing protein</fullName>
    </recommendedName>
</protein>
<dbReference type="PROSITE" id="PS50837">
    <property type="entry name" value="NACHT"/>
    <property type="match status" value="1"/>
</dbReference>
<reference evidence="5 6" key="1">
    <citation type="submission" date="2016-04" db="EMBL/GenBank/DDBJ databases">
        <title>A degradative enzymes factory behind the ericoid mycorrhizal symbiosis.</title>
        <authorList>
            <consortium name="DOE Joint Genome Institute"/>
            <person name="Martino E."/>
            <person name="Morin E."/>
            <person name="Grelet G."/>
            <person name="Kuo A."/>
            <person name="Kohler A."/>
            <person name="Daghino S."/>
            <person name="Barry K."/>
            <person name="Choi C."/>
            <person name="Cichocki N."/>
            <person name="Clum A."/>
            <person name="Copeland A."/>
            <person name="Hainaut M."/>
            <person name="Haridas S."/>
            <person name="Labutti K."/>
            <person name="Lindquist E."/>
            <person name="Lipzen A."/>
            <person name="Khouja H.-R."/>
            <person name="Murat C."/>
            <person name="Ohm R."/>
            <person name="Olson A."/>
            <person name="Spatafora J."/>
            <person name="Veneault-Fourrey C."/>
            <person name="Henrissat B."/>
            <person name="Grigoriev I."/>
            <person name="Martin F."/>
            <person name="Perotto S."/>
        </authorList>
    </citation>
    <scope>NUCLEOTIDE SEQUENCE [LARGE SCALE GENOMIC DNA]</scope>
    <source>
        <strain evidence="5 6">F</strain>
    </source>
</reference>
<evidence type="ECO:0000256" key="1">
    <source>
        <dbReference type="ARBA" id="ARBA00022737"/>
    </source>
</evidence>
<dbReference type="InterPro" id="IPR031359">
    <property type="entry name" value="NACHT_N"/>
</dbReference>
<sequence>MPKRIKKLWQAAREYGRATTPAATLSESTNASPSDLTEGYVPPELPAQVGSLSTGPQLVNPSTAQAISIASLAHATKTHIPSPIPPVADPLAEPDHEIEERQPVTNPTKRQNLPRPSEKETAQDSSELLQPRLSCLDQATEMLKKAPGDVYTKLEKINSGRNPTQSDPASLLELAVSKMRENKGIPHVIETTIRSILQFKAIVAAAANFDPHRIAPTVWQGFCVVLEACLGESTQLREALIDLDSITSKLSYWANVEALFLGTMRNAIWNKFKPLEPDLVRLYIEILRLEVEMVNWASDGGIARVFKTPERAVIWRDLVKKISNYHEVCKITFDRYKMESDQHAKVKKWISEYRPEQAHDDALQRTGVARKYRTCGQWLLDDARFTSWSSPELTPNCQILWLRGTAGTGKSTLLARIIQWHLDRASLYPGRRFAYFYCSRGADMSSKHSYTSVLQALLRQAAYDPVKGEISAHVLDAYINAGGDSGDLKLFSFTKCETLLNGILESGVKLRIMIDALDECDEPKELLKALRGPSGAIPAGLELLVSSRYEVHVDEKFSNAIRIDLGKSLSETDMITYITTEVNDREEDERILKGKHPDLESRLIEILCRRAGGMFRWVQLQLSFFLKPRPPFRFRQTVEGHLNQLDTSSAAIEKDLNIAYDDIFKRNTGEGTFERDRASKIYKILLCGMRPFSIAAVTEAVNFNEDNSPEYEIIDQDCVRLLVQDFIVETERGTLEFAHVSVKDYLQGAHQSEYSNAECHAQVALTCLKYVSSLERTVYEVTLRSNAFLKYSHQFWGEHCAQLSKEERQSLGVSKELLGWIIEGSGSTRFQDWLRADDKEFPQLSEGDFTSGSRRPVFTACCWNLVEVLEILLLANPAYDLNLHPDDTHYTPLSLSSSRGHTAVAKADVNAAHRFGGTPLYRASLNGHVELAKLLLEQELKKALRGNS</sequence>
<accession>A0A2J6S8C0</accession>
<gene>
    <name evidence="5" type="ORF">L207DRAFT_506076</name>
</gene>
<evidence type="ECO:0000313" key="5">
    <source>
        <dbReference type="EMBL" id="PMD47001.1"/>
    </source>
</evidence>
<dbReference type="InterPro" id="IPR002110">
    <property type="entry name" value="Ankyrin_rpt"/>
</dbReference>
<dbReference type="Pfam" id="PF12796">
    <property type="entry name" value="Ank_2"/>
    <property type="match status" value="1"/>
</dbReference>
<feature type="compositionally biased region" description="Polar residues" evidence="3">
    <location>
        <begin position="21"/>
        <end position="35"/>
    </location>
</feature>
<dbReference type="SUPFAM" id="SSF52540">
    <property type="entry name" value="P-loop containing nucleoside triphosphate hydrolases"/>
    <property type="match status" value="1"/>
</dbReference>
<keyword evidence="2" id="KW-0040">ANK repeat</keyword>